<evidence type="ECO:0000313" key="2">
    <source>
        <dbReference type="EMBL" id="KAJ7766325.1"/>
    </source>
</evidence>
<accession>A0AAD7NLR7</accession>
<sequence>MTRRLAASICGDGFDSQLLNDKRKKRTMLSESSGERAAITAESRSSSNYAGGSRPSKPCVRGLWGTAWSPSRSVASAGRPQPVSKSSAEEFSEELGDCSSVHVPARSFHDDFWARDAVRCENRAELAVAAVPSASYYLVRVSRLAAVDELNSDSCKRFGLKSVRGGDMNQARRRRRSQTADIIKAEFEKSRERTNASRHLSASTYHERRAHNAAPETQLPIRRFIGNEAVKKRVNGDTVSNMSAFIEYTALIAI</sequence>
<feature type="region of interest" description="Disordered" evidence="1">
    <location>
        <begin position="21"/>
        <end position="57"/>
    </location>
</feature>
<gene>
    <name evidence="2" type="ORF">DFH07DRAFT_769870</name>
</gene>
<evidence type="ECO:0000256" key="1">
    <source>
        <dbReference type="SAM" id="MobiDB-lite"/>
    </source>
</evidence>
<comment type="caution">
    <text evidence="2">The sequence shown here is derived from an EMBL/GenBank/DDBJ whole genome shotgun (WGS) entry which is preliminary data.</text>
</comment>
<keyword evidence="3" id="KW-1185">Reference proteome</keyword>
<name>A0AAD7NLR7_9AGAR</name>
<proteinExistence type="predicted"/>
<feature type="region of interest" description="Disordered" evidence="1">
    <location>
        <begin position="190"/>
        <end position="213"/>
    </location>
</feature>
<reference evidence="2" key="1">
    <citation type="submission" date="2023-03" db="EMBL/GenBank/DDBJ databases">
        <title>Massive genome expansion in bonnet fungi (Mycena s.s.) driven by repeated elements and novel gene families across ecological guilds.</title>
        <authorList>
            <consortium name="Lawrence Berkeley National Laboratory"/>
            <person name="Harder C.B."/>
            <person name="Miyauchi S."/>
            <person name="Viragh M."/>
            <person name="Kuo A."/>
            <person name="Thoen E."/>
            <person name="Andreopoulos B."/>
            <person name="Lu D."/>
            <person name="Skrede I."/>
            <person name="Drula E."/>
            <person name="Henrissat B."/>
            <person name="Morin E."/>
            <person name="Kohler A."/>
            <person name="Barry K."/>
            <person name="LaButti K."/>
            <person name="Morin E."/>
            <person name="Salamov A."/>
            <person name="Lipzen A."/>
            <person name="Mereny Z."/>
            <person name="Hegedus B."/>
            <person name="Baldrian P."/>
            <person name="Stursova M."/>
            <person name="Weitz H."/>
            <person name="Taylor A."/>
            <person name="Grigoriev I.V."/>
            <person name="Nagy L.G."/>
            <person name="Martin F."/>
            <person name="Kauserud H."/>
        </authorList>
    </citation>
    <scope>NUCLEOTIDE SEQUENCE</scope>
    <source>
        <strain evidence="2">CBHHK188m</strain>
    </source>
</reference>
<protein>
    <submittedName>
        <fullName evidence="2">Uncharacterized protein</fullName>
    </submittedName>
</protein>
<dbReference type="EMBL" id="JARJLG010000033">
    <property type="protein sequence ID" value="KAJ7766325.1"/>
    <property type="molecule type" value="Genomic_DNA"/>
</dbReference>
<organism evidence="2 3">
    <name type="scientific">Mycena maculata</name>
    <dbReference type="NCBI Taxonomy" id="230809"/>
    <lineage>
        <taxon>Eukaryota</taxon>
        <taxon>Fungi</taxon>
        <taxon>Dikarya</taxon>
        <taxon>Basidiomycota</taxon>
        <taxon>Agaricomycotina</taxon>
        <taxon>Agaricomycetes</taxon>
        <taxon>Agaricomycetidae</taxon>
        <taxon>Agaricales</taxon>
        <taxon>Marasmiineae</taxon>
        <taxon>Mycenaceae</taxon>
        <taxon>Mycena</taxon>
    </lineage>
</organism>
<dbReference type="AlphaFoldDB" id="A0AAD7NLR7"/>
<evidence type="ECO:0000313" key="3">
    <source>
        <dbReference type="Proteomes" id="UP001215280"/>
    </source>
</evidence>
<dbReference type="Proteomes" id="UP001215280">
    <property type="component" value="Unassembled WGS sequence"/>
</dbReference>